<evidence type="ECO:0000313" key="3">
    <source>
        <dbReference type="Proteomes" id="UP000053268"/>
    </source>
</evidence>
<gene>
    <name evidence="2" type="ORF">RR46_00868</name>
</gene>
<protein>
    <submittedName>
        <fullName evidence="2">Uncharacterized protein</fullName>
    </submittedName>
</protein>
<organism evidence="2 3">
    <name type="scientific">Papilio xuthus</name>
    <name type="common">Asian swallowtail butterfly</name>
    <dbReference type="NCBI Taxonomy" id="66420"/>
    <lineage>
        <taxon>Eukaryota</taxon>
        <taxon>Metazoa</taxon>
        <taxon>Ecdysozoa</taxon>
        <taxon>Arthropoda</taxon>
        <taxon>Hexapoda</taxon>
        <taxon>Insecta</taxon>
        <taxon>Pterygota</taxon>
        <taxon>Neoptera</taxon>
        <taxon>Endopterygota</taxon>
        <taxon>Lepidoptera</taxon>
        <taxon>Glossata</taxon>
        <taxon>Ditrysia</taxon>
        <taxon>Papilionoidea</taxon>
        <taxon>Papilionidae</taxon>
        <taxon>Papilioninae</taxon>
        <taxon>Papilio</taxon>
    </lineage>
</organism>
<reference evidence="2 3" key="1">
    <citation type="journal article" date="2015" name="Nat. Commun.">
        <title>Outbred genome sequencing and CRISPR/Cas9 gene editing in butterflies.</title>
        <authorList>
            <person name="Li X."/>
            <person name="Fan D."/>
            <person name="Zhang W."/>
            <person name="Liu G."/>
            <person name="Zhang L."/>
            <person name="Zhao L."/>
            <person name="Fang X."/>
            <person name="Chen L."/>
            <person name="Dong Y."/>
            <person name="Chen Y."/>
            <person name="Ding Y."/>
            <person name="Zhao R."/>
            <person name="Feng M."/>
            <person name="Zhu Y."/>
            <person name="Feng Y."/>
            <person name="Jiang X."/>
            <person name="Zhu D."/>
            <person name="Xiang H."/>
            <person name="Feng X."/>
            <person name="Li S."/>
            <person name="Wang J."/>
            <person name="Zhang G."/>
            <person name="Kronforst M.R."/>
            <person name="Wang W."/>
        </authorList>
    </citation>
    <scope>NUCLEOTIDE SEQUENCE [LARGE SCALE GENOMIC DNA]</scope>
    <source>
        <strain evidence="2">Ya'a_city_454_Px</strain>
        <tissue evidence="2">Whole body</tissue>
    </source>
</reference>
<dbReference type="AlphaFoldDB" id="A0A0N1ICY2"/>
<dbReference type="Proteomes" id="UP000053268">
    <property type="component" value="Unassembled WGS sequence"/>
</dbReference>
<sequence>MARAGPGAAAGADLNNKQAPSFKCELFEYFSGDVVGVGKGDFYKVNSITSEVKILWFEHVRGARTGPTGHVRGAPTVYVARRDSPNPPPQS</sequence>
<proteinExistence type="predicted"/>
<name>A0A0N1ICY2_PAPXU</name>
<dbReference type="EMBL" id="KQ459444">
    <property type="protein sequence ID" value="KPJ00932.1"/>
    <property type="molecule type" value="Genomic_DNA"/>
</dbReference>
<evidence type="ECO:0000256" key="1">
    <source>
        <dbReference type="SAM" id="MobiDB-lite"/>
    </source>
</evidence>
<keyword evidence="3" id="KW-1185">Reference proteome</keyword>
<evidence type="ECO:0000313" key="2">
    <source>
        <dbReference type="EMBL" id="KPJ00932.1"/>
    </source>
</evidence>
<feature type="region of interest" description="Disordered" evidence="1">
    <location>
        <begin position="65"/>
        <end position="91"/>
    </location>
</feature>
<accession>A0A0N1ICY2</accession>